<feature type="binding site" evidence="5">
    <location>
        <position position="109"/>
    </location>
    <ligand>
        <name>substrate</name>
    </ligand>
</feature>
<dbReference type="FunFam" id="3.20.20.100:FF:000015">
    <property type="entry name" value="Oxidoreductase, aldo/keto reductase family"/>
    <property type="match status" value="1"/>
</dbReference>
<evidence type="ECO:0000256" key="5">
    <source>
        <dbReference type="PIRSR" id="PIRSR000097-2"/>
    </source>
</evidence>
<accession>A0A7Z0IIH4</accession>
<evidence type="ECO:0000256" key="4">
    <source>
        <dbReference type="PIRSR" id="PIRSR000097-1"/>
    </source>
</evidence>
<reference evidence="8 9" key="1">
    <citation type="submission" date="2020-07" db="EMBL/GenBank/DDBJ databases">
        <title>Sequencing the genomes of 1000 actinobacteria strains.</title>
        <authorList>
            <person name="Klenk H.-P."/>
        </authorList>
    </citation>
    <scope>NUCLEOTIDE SEQUENCE [LARGE SCALE GENOMIC DNA]</scope>
    <source>
        <strain evidence="8 9">DSM 26341</strain>
    </source>
</reference>
<dbReference type="PROSITE" id="PS00063">
    <property type="entry name" value="ALDOKETO_REDUCTASE_3"/>
    <property type="match status" value="1"/>
</dbReference>
<dbReference type="PANTHER" id="PTHR43827:SF3">
    <property type="entry name" value="NADP-DEPENDENT OXIDOREDUCTASE DOMAIN-CONTAINING PROTEIN"/>
    <property type="match status" value="1"/>
</dbReference>
<dbReference type="InterPro" id="IPR020471">
    <property type="entry name" value="AKR"/>
</dbReference>
<dbReference type="Proteomes" id="UP000539111">
    <property type="component" value="Unassembled WGS sequence"/>
</dbReference>
<feature type="active site" description="Proton donor" evidence="4">
    <location>
        <position position="51"/>
    </location>
</feature>
<dbReference type="Gene3D" id="3.20.20.100">
    <property type="entry name" value="NADP-dependent oxidoreductase domain"/>
    <property type="match status" value="1"/>
</dbReference>
<feature type="domain" description="NADP-dependent oxidoreductase" evidence="7">
    <location>
        <begin position="18"/>
        <end position="261"/>
    </location>
</feature>
<comment type="caution">
    <text evidence="8">The sequence shown here is derived from an EMBL/GenBank/DDBJ whole genome shotgun (WGS) entry which is preliminary data.</text>
</comment>
<keyword evidence="2" id="KW-0521">NADP</keyword>
<evidence type="ECO:0000259" key="7">
    <source>
        <dbReference type="Pfam" id="PF00248"/>
    </source>
</evidence>
<proteinExistence type="inferred from homology"/>
<sequence length="273" mass="29736">MTEVPQIELNNGTTIPQLGFGVWQVPNEQATDAVAAALETGYRSIDTAAIYGNEEGTGKAIAQSGIAREDLFVTTKLWNDDHGTETTVPAFEASLERLGLDYVDMYLIHWPRAKQNKFVESWKAMEGILASGRAKAIGVSNFHAQHLSRILSESDTVPAINQIELHPNLTQRDLKTFCASRGIAVEAYSPLASGGLVDDPDIAKIAANHGKSVAQVILRWHLQDGNVVIPKSVTPARIKENFDVLDFELSDADMTKISGLNNGDRRGSNPDEN</sequence>
<feature type="site" description="Lowers pKa of active site Tyr" evidence="6">
    <location>
        <position position="76"/>
    </location>
</feature>
<name>A0A7Z0IIH4_9MICO</name>
<dbReference type="RefSeq" id="WP_237248811.1">
    <property type="nucleotide sequence ID" value="NZ_JACBZP010000001.1"/>
</dbReference>
<evidence type="ECO:0000313" key="8">
    <source>
        <dbReference type="EMBL" id="NYI68480.1"/>
    </source>
</evidence>
<dbReference type="AlphaFoldDB" id="A0A7Z0IIH4"/>
<organism evidence="8 9">
    <name type="scientific">Spelaeicoccus albus</name>
    <dbReference type="NCBI Taxonomy" id="1280376"/>
    <lineage>
        <taxon>Bacteria</taxon>
        <taxon>Bacillati</taxon>
        <taxon>Actinomycetota</taxon>
        <taxon>Actinomycetes</taxon>
        <taxon>Micrococcales</taxon>
        <taxon>Brevibacteriaceae</taxon>
        <taxon>Spelaeicoccus</taxon>
    </lineage>
</organism>
<dbReference type="InterPro" id="IPR036812">
    <property type="entry name" value="NAD(P)_OxRdtase_dom_sf"/>
</dbReference>
<keyword evidence="3" id="KW-0560">Oxidoreductase</keyword>
<dbReference type="PANTHER" id="PTHR43827">
    <property type="entry name" value="2,5-DIKETO-D-GLUCONIC ACID REDUCTASE"/>
    <property type="match status" value="1"/>
</dbReference>
<dbReference type="PROSITE" id="PS00062">
    <property type="entry name" value="ALDOKETO_REDUCTASE_2"/>
    <property type="match status" value="1"/>
</dbReference>
<gene>
    <name evidence="8" type="ORF">BJY26_002786</name>
</gene>
<dbReference type="PRINTS" id="PR00069">
    <property type="entry name" value="ALDKETRDTASE"/>
</dbReference>
<evidence type="ECO:0000256" key="3">
    <source>
        <dbReference type="ARBA" id="ARBA00023002"/>
    </source>
</evidence>
<keyword evidence="9" id="KW-1185">Reference proteome</keyword>
<protein>
    <submittedName>
        <fullName evidence="8">Diketogulonate reductase-like aldo/keto reductase</fullName>
    </submittedName>
</protein>
<evidence type="ECO:0000313" key="9">
    <source>
        <dbReference type="Proteomes" id="UP000539111"/>
    </source>
</evidence>
<dbReference type="SUPFAM" id="SSF51430">
    <property type="entry name" value="NAD(P)-linked oxidoreductase"/>
    <property type="match status" value="1"/>
</dbReference>
<evidence type="ECO:0000256" key="2">
    <source>
        <dbReference type="ARBA" id="ARBA00022857"/>
    </source>
</evidence>
<dbReference type="EMBL" id="JACBZP010000001">
    <property type="protein sequence ID" value="NYI68480.1"/>
    <property type="molecule type" value="Genomic_DNA"/>
</dbReference>
<evidence type="ECO:0000256" key="6">
    <source>
        <dbReference type="PIRSR" id="PIRSR000097-3"/>
    </source>
</evidence>
<dbReference type="Pfam" id="PF00248">
    <property type="entry name" value="Aldo_ket_red"/>
    <property type="match status" value="1"/>
</dbReference>
<dbReference type="InterPro" id="IPR018170">
    <property type="entry name" value="Aldo/ket_reductase_CS"/>
</dbReference>
<comment type="similarity">
    <text evidence="1">Belongs to the aldo/keto reductase family.</text>
</comment>
<dbReference type="GO" id="GO:0016616">
    <property type="term" value="F:oxidoreductase activity, acting on the CH-OH group of donors, NAD or NADP as acceptor"/>
    <property type="evidence" value="ECO:0007669"/>
    <property type="project" value="UniProtKB-ARBA"/>
</dbReference>
<dbReference type="InterPro" id="IPR023210">
    <property type="entry name" value="NADP_OxRdtase_dom"/>
</dbReference>
<evidence type="ECO:0000256" key="1">
    <source>
        <dbReference type="ARBA" id="ARBA00007905"/>
    </source>
</evidence>
<dbReference type="PIRSF" id="PIRSF000097">
    <property type="entry name" value="AKR"/>
    <property type="match status" value="1"/>
</dbReference>